<feature type="domain" description="C2 NT-type" evidence="1">
    <location>
        <begin position="93"/>
        <end position="241"/>
    </location>
</feature>
<dbReference type="OrthoDB" id="2019483at2759"/>
<name>A0A803LYL5_CHEQI</name>
<evidence type="ECO:0000313" key="3">
    <source>
        <dbReference type="Proteomes" id="UP000596660"/>
    </source>
</evidence>
<keyword evidence="3" id="KW-1185">Reference proteome</keyword>
<dbReference type="OMA" id="EETLMCK"/>
<reference evidence="2" key="1">
    <citation type="journal article" date="2017" name="Nature">
        <title>The genome of Chenopodium quinoa.</title>
        <authorList>
            <person name="Jarvis D.E."/>
            <person name="Ho Y.S."/>
            <person name="Lightfoot D.J."/>
            <person name="Schmoeckel S.M."/>
            <person name="Li B."/>
            <person name="Borm T.J.A."/>
            <person name="Ohyanagi H."/>
            <person name="Mineta K."/>
            <person name="Michell C.T."/>
            <person name="Saber N."/>
            <person name="Kharbatia N.M."/>
            <person name="Rupper R.R."/>
            <person name="Sharp A.R."/>
            <person name="Dally N."/>
            <person name="Boughton B.A."/>
            <person name="Woo Y.H."/>
            <person name="Gao G."/>
            <person name="Schijlen E.G.W.M."/>
            <person name="Guo X."/>
            <person name="Momin A.A."/>
            <person name="Negrao S."/>
            <person name="Al-Babili S."/>
            <person name="Gehring C."/>
            <person name="Roessner U."/>
            <person name="Jung C."/>
            <person name="Murphy K."/>
            <person name="Arold S.T."/>
            <person name="Gojobori T."/>
            <person name="van der Linden C.G."/>
            <person name="van Loo E.N."/>
            <person name="Jellen E.N."/>
            <person name="Maughan P.J."/>
            <person name="Tester M."/>
        </authorList>
    </citation>
    <scope>NUCLEOTIDE SEQUENCE [LARGE SCALE GENOMIC DNA]</scope>
    <source>
        <strain evidence="2">cv. PI 614886</strain>
    </source>
</reference>
<organism evidence="2 3">
    <name type="scientific">Chenopodium quinoa</name>
    <name type="common">Quinoa</name>
    <dbReference type="NCBI Taxonomy" id="63459"/>
    <lineage>
        <taxon>Eukaryota</taxon>
        <taxon>Viridiplantae</taxon>
        <taxon>Streptophyta</taxon>
        <taxon>Embryophyta</taxon>
        <taxon>Tracheophyta</taxon>
        <taxon>Spermatophyta</taxon>
        <taxon>Magnoliopsida</taxon>
        <taxon>eudicotyledons</taxon>
        <taxon>Gunneridae</taxon>
        <taxon>Pentapetalae</taxon>
        <taxon>Caryophyllales</taxon>
        <taxon>Chenopodiaceae</taxon>
        <taxon>Chenopodioideae</taxon>
        <taxon>Atripliceae</taxon>
        <taxon>Chenopodium</taxon>
    </lineage>
</organism>
<dbReference type="Pfam" id="PF10358">
    <property type="entry name" value="NT-C2"/>
    <property type="match status" value="1"/>
</dbReference>
<evidence type="ECO:0000259" key="1">
    <source>
        <dbReference type="PROSITE" id="PS51840"/>
    </source>
</evidence>
<dbReference type="InterPro" id="IPR048972">
    <property type="entry name" value="PMI1_PMIR1-2_C"/>
</dbReference>
<reference evidence="2" key="2">
    <citation type="submission" date="2021-03" db="UniProtKB">
        <authorList>
            <consortium name="EnsemblPlants"/>
        </authorList>
    </citation>
    <scope>IDENTIFICATION</scope>
</reference>
<dbReference type="KEGG" id="cqi:110710309"/>
<dbReference type="Pfam" id="PF21745">
    <property type="entry name" value="PMI1_PMIR1-2_C"/>
    <property type="match status" value="1"/>
</dbReference>
<dbReference type="InterPro" id="IPR039614">
    <property type="entry name" value="PMI1-like"/>
</dbReference>
<dbReference type="EnsemblPlants" id="AUR62020566-RA">
    <property type="protein sequence ID" value="AUR62020566-RA:cds"/>
    <property type="gene ID" value="AUR62020566"/>
</dbReference>
<gene>
    <name evidence="2" type="primary">LOC110710309</name>
</gene>
<accession>A0A803LYL5</accession>
<dbReference type="GeneID" id="110710309"/>
<proteinExistence type="predicted"/>
<dbReference type="RefSeq" id="XP_021744284.1">
    <property type="nucleotide sequence ID" value="XM_021888592.1"/>
</dbReference>
<dbReference type="Gramene" id="AUR62020566-RA">
    <property type="protein sequence ID" value="AUR62020566-RA:cds"/>
    <property type="gene ID" value="AUR62020566"/>
</dbReference>
<evidence type="ECO:0000313" key="2">
    <source>
        <dbReference type="EnsemblPlants" id="AUR62020566-RA:cds"/>
    </source>
</evidence>
<dbReference type="AlphaFoldDB" id="A0A803LYL5"/>
<dbReference type="PANTHER" id="PTHR33414">
    <property type="entry name" value="PROTEIN PLASTID MOVEMENT IMPAIRED 1-RELATED 1"/>
    <property type="match status" value="1"/>
</dbReference>
<dbReference type="InterPro" id="IPR019448">
    <property type="entry name" value="NT-C2"/>
</dbReference>
<protein>
    <recommendedName>
        <fullName evidence="1">C2 NT-type domain-containing protein</fullName>
    </recommendedName>
</protein>
<sequence>MGEKMSESGFSIHNDSSDGELLRDIEEISNALYSMNKTHENSVISYSNYGPKSHFSVPKSNPKPGFDREKEWLKEEHKQHSSIWGWKPFKALSHIIRQRKFTCYFFCHVHCIENLMLDFKDICLSVHWKRKDVVLKTRPSRVSNGMVEFEETLMSKCTVSGSKNGHGGFVKYEPKHFLLYASIVGTEGLDIGKHWVDLTRLLPLTLEELEQDRCSGKWSTSFKLAGKANGATLHVSFGFLVTKDGLAESGSCIKPPLALSLEGNELNRMSSVDSGSVRGNTSLRRVGSVPSSLNNASCYSSQYLDAKIGGPKDEYDFSNSIDMLYGKLEEGRVDSLTKFDKVIEQLESIQLGPNSLSSSVKDFCGTKHDDAEFTVIEKGVESECSPKEAKKLDECIPADLEASAVEIIDVAEIFKGEEICSEEETKVANWDEALNCVSEEAPIDKYSVDIKESYLEEEALDLLKMFISQSDELETSEDDMSVEIKAKYKGSNLVKSLSLNDFERTVADDFCNLLQDLRTPSNRSFNGGLESPRERLLRQFEEDMMTSGSLFLGADVQDDVSDYDFAAFGVSSSEYNFESVDHSPVIDTAGLEVNESLQQALRNKLKAKSLERLETQTLMQRWGLNEEAFQSSPYYSTGGFGSPVFVPPEEPIGLPPLAEGLEPLLHLNDGGYLRSMSPLLFKNANNCGSLIMQTSKTLVLPTELGSDIMEILQCLASVGCERLSKKVHSLLPMEDLSGKIMQQIAWEASYYAEVSERSASSQYESDVKIEVEGHPYVQGCNYFSSRSTGGDIRSEYVAAKDLALLALDSIEVLMIEGLKIQSGMPDHDAPSSIRVKSVKEVRYQPGIDYFDDSSDYVNGLLDLSISLAEWLRLDSGMSGDENHDGKSTMNVLRAHHAKSSYFNNKLAGENNTENESRNCGILGDNLTLVMMMQLRDPLRNYEPVGGPMLSLIQVKRLIEPVILALEGDKEGKGMVSRFRLDEAHVAGLNIESNNLETWSSRRQKQSGSRWLLASGLTKNCNSRFSKSKSKSIIRISSQVLRKPWTRNFIWSLSHPIHEVEADPLNPLTRNPDVIFPQVTV</sequence>
<dbReference type="SMR" id="A0A803LYL5"/>
<dbReference type="PROSITE" id="PS51840">
    <property type="entry name" value="C2_NT"/>
    <property type="match status" value="1"/>
</dbReference>
<dbReference type="PANTHER" id="PTHR33414:SF10">
    <property type="entry name" value="PROTEIN PLASTID MOVEMENT IMPAIRED 1-RELATED 2"/>
    <property type="match status" value="1"/>
</dbReference>
<dbReference type="Proteomes" id="UP000596660">
    <property type="component" value="Unplaced"/>
</dbReference>